<evidence type="ECO:0000313" key="1">
    <source>
        <dbReference type="EMBL" id="VUD74842.1"/>
    </source>
</evidence>
<proteinExistence type="predicted"/>
<dbReference type="EMBL" id="CABFPH010000164">
    <property type="protein sequence ID" value="VUD74842.1"/>
    <property type="molecule type" value="Genomic_DNA"/>
</dbReference>
<accession>A0A509ELC5</accession>
<sequence>MVPVYERVLIVGAGAGLSAALARQCAADGLKVGLAARDVAKLADLARETGAAVHACDAGERASVEALFAAIEPALGGPPDVVVYNASGRLRGAIDALDAEAVAESLRVSAFGGFLVAQAAARRMLPARHGAILFTGASASVKGFPGSSPFAMGKFALRGLAQSLARELQPKGIHVAHFVIDGAIRNPARAAEAPDAPDSHLDPEAIARAYRAVLAQDRSAWTAEMELRPWLESF</sequence>
<keyword evidence="2" id="KW-1185">Reference proteome</keyword>
<dbReference type="GO" id="GO:0016491">
    <property type="term" value="F:oxidoreductase activity"/>
    <property type="evidence" value="ECO:0007669"/>
    <property type="project" value="UniProtKB-KW"/>
</dbReference>
<gene>
    <name evidence="1" type="ORF">MET9862_05475</name>
</gene>
<dbReference type="EC" id="1.-.-.-" evidence="1"/>
<dbReference type="PANTHER" id="PTHR43431:SF7">
    <property type="entry name" value="OXIDOREDUCTASE, SHORT CHAIN DEHYDROGENASE_REDUCTASE FAMILY (AFU_ORTHOLOGUE AFUA_5G14000)"/>
    <property type="match status" value="1"/>
</dbReference>
<dbReference type="SUPFAM" id="SSF51735">
    <property type="entry name" value="NAD(P)-binding Rossmann-fold domains"/>
    <property type="match status" value="1"/>
</dbReference>
<dbReference type="RefSeq" id="WP_142586098.1">
    <property type="nucleotide sequence ID" value="NZ_CABFPH010000164.1"/>
</dbReference>
<keyword evidence="1" id="KW-0560">Oxidoreductase</keyword>
<dbReference type="Pfam" id="PF00106">
    <property type="entry name" value="adh_short"/>
    <property type="match status" value="1"/>
</dbReference>
<organism evidence="1 2">
    <name type="scientific">Methylobacterium symbioticum</name>
    <dbReference type="NCBI Taxonomy" id="2584084"/>
    <lineage>
        <taxon>Bacteria</taxon>
        <taxon>Pseudomonadati</taxon>
        <taxon>Pseudomonadota</taxon>
        <taxon>Alphaproteobacteria</taxon>
        <taxon>Hyphomicrobiales</taxon>
        <taxon>Methylobacteriaceae</taxon>
        <taxon>Methylobacterium</taxon>
    </lineage>
</organism>
<name>A0A509ELC5_9HYPH</name>
<dbReference type="InterPro" id="IPR002347">
    <property type="entry name" value="SDR_fam"/>
</dbReference>
<dbReference type="Gene3D" id="3.40.50.720">
    <property type="entry name" value="NAD(P)-binding Rossmann-like Domain"/>
    <property type="match status" value="1"/>
</dbReference>
<dbReference type="OrthoDB" id="5513072at2"/>
<evidence type="ECO:0000313" key="2">
    <source>
        <dbReference type="Proteomes" id="UP000410984"/>
    </source>
</evidence>
<protein>
    <submittedName>
        <fullName evidence="1">Putative oxidoreductase</fullName>
        <ecNumber evidence="1">1.-.-.-</ecNumber>
    </submittedName>
</protein>
<dbReference type="Proteomes" id="UP000410984">
    <property type="component" value="Unassembled WGS sequence"/>
</dbReference>
<reference evidence="1 2" key="1">
    <citation type="submission" date="2019-06" db="EMBL/GenBank/DDBJ databases">
        <authorList>
            <person name="Rodrigo-Torres L."/>
            <person name="Arahal R. D."/>
            <person name="Lucena T."/>
        </authorList>
    </citation>
    <scope>NUCLEOTIDE SEQUENCE [LARGE SCALE GENOMIC DNA]</scope>
    <source>
        <strain evidence="1 2">SB0023/3</strain>
    </source>
</reference>
<dbReference type="PRINTS" id="PR00081">
    <property type="entry name" value="GDHRDH"/>
</dbReference>
<dbReference type="AlphaFoldDB" id="A0A509ELC5"/>
<dbReference type="InterPro" id="IPR036291">
    <property type="entry name" value="NAD(P)-bd_dom_sf"/>
</dbReference>
<dbReference type="PANTHER" id="PTHR43431">
    <property type="entry name" value="OXIDOREDUCTASE, SHORT CHAIN DEHYDROGENASE/REDUCTASE FAMILY (AFU_ORTHOLOGUE AFUA_5G14000)"/>
    <property type="match status" value="1"/>
</dbReference>